<proteinExistence type="predicted"/>
<name>A0A2P2LF64_RHIMU</name>
<dbReference type="EMBL" id="GGEC01036103">
    <property type="protein sequence ID" value="MBX16587.1"/>
    <property type="molecule type" value="Transcribed_RNA"/>
</dbReference>
<evidence type="ECO:0000313" key="1">
    <source>
        <dbReference type="EMBL" id="MBX16589.1"/>
    </source>
</evidence>
<reference evidence="1" key="1">
    <citation type="submission" date="2018-02" db="EMBL/GenBank/DDBJ databases">
        <title>Rhizophora mucronata_Transcriptome.</title>
        <authorList>
            <person name="Meera S.P."/>
            <person name="Sreeshan A."/>
            <person name="Augustine A."/>
        </authorList>
    </citation>
    <scope>NUCLEOTIDE SEQUENCE</scope>
    <source>
        <tissue evidence="1">Leaf</tissue>
    </source>
</reference>
<dbReference type="AlphaFoldDB" id="A0A2P2LF64"/>
<dbReference type="EMBL" id="GGEC01036099">
    <property type="protein sequence ID" value="MBX16583.1"/>
    <property type="molecule type" value="Transcribed_RNA"/>
</dbReference>
<sequence length="146" mass="16707">MLATLTRILQCILNVIKSVSSFTIYKFCCHTWRPLPASVQPANQGLSKGFNFAERFHSRKIRTESRDHDADIGTRSLFRIESSHRFESTGFSSAYLPPLGNRYLELVHVIRVCTDILCRPIFCQGIKVNRRKSEGSKCYVEQSFSS</sequence>
<dbReference type="EMBL" id="GGEC01036100">
    <property type="protein sequence ID" value="MBX16584.1"/>
    <property type="molecule type" value="Transcribed_RNA"/>
</dbReference>
<dbReference type="EMBL" id="GGEC01036105">
    <property type="protein sequence ID" value="MBX16589.1"/>
    <property type="molecule type" value="Transcribed_RNA"/>
</dbReference>
<protein>
    <submittedName>
        <fullName evidence="1">Uncharacterized protein</fullName>
    </submittedName>
</protein>
<organism evidence="1">
    <name type="scientific">Rhizophora mucronata</name>
    <name type="common">Asiatic mangrove</name>
    <dbReference type="NCBI Taxonomy" id="61149"/>
    <lineage>
        <taxon>Eukaryota</taxon>
        <taxon>Viridiplantae</taxon>
        <taxon>Streptophyta</taxon>
        <taxon>Embryophyta</taxon>
        <taxon>Tracheophyta</taxon>
        <taxon>Spermatophyta</taxon>
        <taxon>Magnoliopsida</taxon>
        <taxon>eudicotyledons</taxon>
        <taxon>Gunneridae</taxon>
        <taxon>Pentapetalae</taxon>
        <taxon>rosids</taxon>
        <taxon>fabids</taxon>
        <taxon>Malpighiales</taxon>
        <taxon>Rhizophoraceae</taxon>
        <taxon>Rhizophora</taxon>
    </lineage>
</organism>
<accession>A0A2P2LF64</accession>